<keyword evidence="2 3" id="KW-0378">Hydrolase</keyword>
<dbReference type="InterPro" id="IPR029058">
    <property type="entry name" value="AB_hydrolase_fold"/>
</dbReference>
<evidence type="ECO:0000256" key="3">
    <source>
        <dbReference type="RuleBase" id="RU361235"/>
    </source>
</evidence>
<dbReference type="GO" id="GO:0016787">
    <property type="term" value="F:hydrolase activity"/>
    <property type="evidence" value="ECO:0007669"/>
    <property type="project" value="UniProtKB-KW"/>
</dbReference>
<feature type="signal peptide" evidence="3">
    <location>
        <begin position="1"/>
        <end position="19"/>
    </location>
</feature>
<feature type="domain" description="Carboxylesterase type B" evidence="4">
    <location>
        <begin position="29"/>
        <end position="470"/>
    </location>
</feature>
<dbReference type="ESTHER" id="9agar-a0a067sq58">
    <property type="family name" value="Fungal_carboxylesterase_lipase"/>
</dbReference>
<dbReference type="EC" id="3.1.1.-" evidence="3"/>
<feature type="chain" id="PRO_5005103825" description="Carboxylic ester hydrolase" evidence="3">
    <location>
        <begin position="20"/>
        <end position="539"/>
    </location>
</feature>
<proteinExistence type="inferred from homology"/>
<comment type="similarity">
    <text evidence="1 3">Belongs to the type-B carboxylesterase/lipase family.</text>
</comment>
<dbReference type="AlphaFoldDB" id="A0A067SQ58"/>
<sequence length="539" mass="58346">MLAPLPLLIASALPVVVYGLPSLPPTVFVDAAAIVGVNNGSVSKFLGIPFAKAPRFRLPVPVSPYFGILDASDYGPSCSQQVVQLASSSSSRRSAEDYGISPQFAKRDGSVAAEECLSINVIRPKTACSTDKLPVVVWIYGGGFETGSTLGYDDQSTRIVTRSIALGTPVIHVAMNYRLSAFGFLASKEIKGEGTGNFGLYDQRAALKWVNKYIQSFGGDPTKVTIWGQSAGAISVAMQMLAFGGKTDGLFRAGFMQSGSVVAVSDITNGQKNYDQLVNDTGCAGSNNTLQCLRNVSFDTLVAAINKSPSYLSYSSLSTAWTVRVDGTFLQDEPYKLVQAGKVAKIPIVSGNCDDEGTIFSQSQSNVTTEDDFRNYVSTIYVPDASDAQLEPFWTNYPSTPSEGSPYDTGDADELYPQYKRIASFQGDLTFQAPRRFFLQNLSGKQKIWSYLNKKLKTASPFGSYHTSDLVAGLLDDYIIRFTAFLDPTLASGPAWPQYNATTPKLYTFADGVGPFISDDTYRAEPMNYITNLATIFPF</sequence>
<evidence type="ECO:0000313" key="5">
    <source>
        <dbReference type="EMBL" id="KDR73001.1"/>
    </source>
</evidence>
<evidence type="ECO:0000313" key="6">
    <source>
        <dbReference type="Proteomes" id="UP000027222"/>
    </source>
</evidence>
<name>A0A067SQ58_GALM3</name>
<keyword evidence="6" id="KW-1185">Reference proteome</keyword>
<organism evidence="5 6">
    <name type="scientific">Galerina marginata (strain CBS 339.88)</name>
    <dbReference type="NCBI Taxonomy" id="685588"/>
    <lineage>
        <taxon>Eukaryota</taxon>
        <taxon>Fungi</taxon>
        <taxon>Dikarya</taxon>
        <taxon>Basidiomycota</taxon>
        <taxon>Agaricomycotina</taxon>
        <taxon>Agaricomycetes</taxon>
        <taxon>Agaricomycetidae</taxon>
        <taxon>Agaricales</taxon>
        <taxon>Agaricineae</taxon>
        <taxon>Strophariaceae</taxon>
        <taxon>Galerina</taxon>
    </lineage>
</organism>
<reference evidence="6" key="1">
    <citation type="journal article" date="2014" name="Proc. Natl. Acad. Sci. U.S.A.">
        <title>Extensive sampling of basidiomycete genomes demonstrates inadequacy of the white-rot/brown-rot paradigm for wood decay fungi.</title>
        <authorList>
            <person name="Riley R."/>
            <person name="Salamov A.A."/>
            <person name="Brown D.W."/>
            <person name="Nagy L.G."/>
            <person name="Floudas D."/>
            <person name="Held B.W."/>
            <person name="Levasseur A."/>
            <person name="Lombard V."/>
            <person name="Morin E."/>
            <person name="Otillar R."/>
            <person name="Lindquist E.A."/>
            <person name="Sun H."/>
            <person name="LaButti K.M."/>
            <person name="Schmutz J."/>
            <person name="Jabbour D."/>
            <person name="Luo H."/>
            <person name="Baker S.E."/>
            <person name="Pisabarro A.G."/>
            <person name="Walton J.D."/>
            <person name="Blanchette R.A."/>
            <person name="Henrissat B."/>
            <person name="Martin F."/>
            <person name="Cullen D."/>
            <person name="Hibbett D.S."/>
            <person name="Grigoriev I.V."/>
        </authorList>
    </citation>
    <scope>NUCLEOTIDE SEQUENCE [LARGE SCALE GENOMIC DNA]</scope>
    <source>
        <strain evidence="6">CBS 339.88</strain>
    </source>
</reference>
<protein>
    <recommendedName>
        <fullName evidence="3">Carboxylic ester hydrolase</fullName>
        <ecNumber evidence="3">3.1.1.-</ecNumber>
    </recommendedName>
</protein>
<gene>
    <name evidence="5" type="ORF">GALMADRAFT_252397</name>
</gene>
<dbReference type="HOGENOM" id="CLU_006586_10_6_1"/>
<dbReference type="SUPFAM" id="SSF53474">
    <property type="entry name" value="alpha/beta-Hydrolases"/>
    <property type="match status" value="1"/>
</dbReference>
<dbReference type="Pfam" id="PF00135">
    <property type="entry name" value="COesterase"/>
    <property type="match status" value="1"/>
</dbReference>
<dbReference type="PROSITE" id="PS00122">
    <property type="entry name" value="CARBOXYLESTERASE_B_1"/>
    <property type="match status" value="1"/>
</dbReference>
<dbReference type="InterPro" id="IPR050309">
    <property type="entry name" value="Type-B_Carboxylest/Lipase"/>
</dbReference>
<dbReference type="Gene3D" id="3.40.50.1820">
    <property type="entry name" value="alpha/beta hydrolase"/>
    <property type="match status" value="1"/>
</dbReference>
<dbReference type="OrthoDB" id="408631at2759"/>
<evidence type="ECO:0000259" key="4">
    <source>
        <dbReference type="Pfam" id="PF00135"/>
    </source>
</evidence>
<keyword evidence="3" id="KW-0732">Signal</keyword>
<dbReference type="STRING" id="685588.A0A067SQ58"/>
<dbReference type="Proteomes" id="UP000027222">
    <property type="component" value="Unassembled WGS sequence"/>
</dbReference>
<dbReference type="InterPro" id="IPR019826">
    <property type="entry name" value="Carboxylesterase_B_AS"/>
</dbReference>
<dbReference type="PANTHER" id="PTHR11559">
    <property type="entry name" value="CARBOXYLESTERASE"/>
    <property type="match status" value="1"/>
</dbReference>
<evidence type="ECO:0000256" key="1">
    <source>
        <dbReference type="ARBA" id="ARBA00005964"/>
    </source>
</evidence>
<evidence type="ECO:0000256" key="2">
    <source>
        <dbReference type="ARBA" id="ARBA00022801"/>
    </source>
</evidence>
<dbReference type="InterPro" id="IPR002018">
    <property type="entry name" value="CarbesteraseB"/>
</dbReference>
<dbReference type="EMBL" id="KL142387">
    <property type="protein sequence ID" value="KDR73001.1"/>
    <property type="molecule type" value="Genomic_DNA"/>
</dbReference>
<accession>A0A067SQ58</accession>